<gene>
    <name evidence="2" type="ORF">JYZ213_LOCUS8263</name>
    <name evidence="3" type="ORF">OXD698_LOCUS29476</name>
</gene>
<dbReference type="EMBL" id="CAJNOG010000056">
    <property type="protein sequence ID" value="CAF0857878.1"/>
    <property type="molecule type" value="Genomic_DNA"/>
</dbReference>
<evidence type="ECO:0000313" key="4">
    <source>
        <dbReference type="Proteomes" id="UP000663844"/>
    </source>
</evidence>
<reference evidence="3" key="1">
    <citation type="submission" date="2021-02" db="EMBL/GenBank/DDBJ databases">
        <authorList>
            <person name="Nowell W R."/>
        </authorList>
    </citation>
    <scope>NUCLEOTIDE SEQUENCE</scope>
</reference>
<dbReference type="Proteomes" id="UP000663845">
    <property type="component" value="Unassembled WGS sequence"/>
</dbReference>
<keyword evidence="1" id="KW-1133">Transmembrane helix</keyword>
<name>A0A819NPN3_9BILA</name>
<comment type="caution">
    <text evidence="3">The sequence shown here is derived from an EMBL/GenBank/DDBJ whole genome shotgun (WGS) entry which is preliminary data.</text>
</comment>
<protein>
    <submittedName>
        <fullName evidence="3">Uncharacterized protein</fullName>
    </submittedName>
</protein>
<proteinExistence type="predicted"/>
<accession>A0A819NPN3</accession>
<keyword evidence="1" id="KW-0472">Membrane</keyword>
<keyword evidence="1" id="KW-0812">Transmembrane</keyword>
<evidence type="ECO:0000256" key="1">
    <source>
        <dbReference type="SAM" id="Phobius"/>
    </source>
</evidence>
<feature type="transmembrane region" description="Helical" evidence="1">
    <location>
        <begin position="41"/>
        <end position="59"/>
    </location>
</feature>
<evidence type="ECO:0000313" key="2">
    <source>
        <dbReference type="EMBL" id="CAF0857878.1"/>
    </source>
</evidence>
<evidence type="ECO:0000313" key="3">
    <source>
        <dbReference type="EMBL" id="CAF4000237.1"/>
    </source>
</evidence>
<sequence>MNFIAGLRTIREYLISLNLFESSASQTNPHRLRTEIISTRICIVLATIAVFILVFFAALEQTTQSITIRNPSQDTLDQLYSEYLTTVQCSCSQVEIPYKTFINISYKLHPVCSSVFITDSWINLLFSPDMTYYYPLDFRSSGNGQFQLLASLCLFANQTLNNAIADFLSTFS</sequence>
<dbReference type="AlphaFoldDB" id="A0A819NPN3"/>
<dbReference type="EMBL" id="CAJOAZ010003321">
    <property type="protein sequence ID" value="CAF4000237.1"/>
    <property type="molecule type" value="Genomic_DNA"/>
</dbReference>
<organism evidence="3 4">
    <name type="scientific">Adineta steineri</name>
    <dbReference type="NCBI Taxonomy" id="433720"/>
    <lineage>
        <taxon>Eukaryota</taxon>
        <taxon>Metazoa</taxon>
        <taxon>Spiralia</taxon>
        <taxon>Gnathifera</taxon>
        <taxon>Rotifera</taxon>
        <taxon>Eurotatoria</taxon>
        <taxon>Bdelloidea</taxon>
        <taxon>Adinetida</taxon>
        <taxon>Adinetidae</taxon>
        <taxon>Adineta</taxon>
    </lineage>
</organism>
<dbReference type="Proteomes" id="UP000663844">
    <property type="component" value="Unassembled WGS sequence"/>
</dbReference>